<dbReference type="SUPFAM" id="SSF52172">
    <property type="entry name" value="CheY-like"/>
    <property type="match status" value="1"/>
</dbReference>
<evidence type="ECO:0000313" key="11">
    <source>
        <dbReference type="EMBL" id="MBB6633794.1"/>
    </source>
</evidence>
<dbReference type="GO" id="GO:0043565">
    <property type="term" value="F:sequence-specific DNA binding"/>
    <property type="evidence" value="ECO:0007669"/>
    <property type="project" value="InterPro"/>
</dbReference>
<dbReference type="SMART" id="SM00342">
    <property type="entry name" value="HTH_ARAC"/>
    <property type="match status" value="1"/>
</dbReference>
<dbReference type="PANTHER" id="PTHR42713:SF3">
    <property type="entry name" value="TRANSCRIPTIONAL REGULATORY PROTEIN HPTR"/>
    <property type="match status" value="1"/>
</dbReference>
<dbReference type="RefSeq" id="WP_185119012.1">
    <property type="nucleotide sequence ID" value="NZ_JACJVQ010000005.1"/>
</dbReference>
<name>A0A841SPB0_9BACL</name>
<dbReference type="SUPFAM" id="SSF46689">
    <property type="entry name" value="Homeodomain-like"/>
    <property type="match status" value="2"/>
</dbReference>
<dbReference type="SMART" id="SM00448">
    <property type="entry name" value="REC"/>
    <property type="match status" value="1"/>
</dbReference>
<dbReference type="PROSITE" id="PS00041">
    <property type="entry name" value="HTH_ARAC_FAMILY_1"/>
    <property type="match status" value="1"/>
</dbReference>
<keyword evidence="3 8" id="KW-0597">Phosphoprotein</keyword>
<feature type="modified residue" description="4-aspartylphosphate" evidence="8">
    <location>
        <position position="54"/>
    </location>
</feature>
<keyword evidence="5" id="KW-0805">Transcription regulation</keyword>
<accession>A0A841SPB0</accession>
<keyword evidence="7" id="KW-0804">Transcription</keyword>
<dbReference type="InterPro" id="IPR018060">
    <property type="entry name" value="HTH_AraC"/>
</dbReference>
<evidence type="ECO:0000256" key="4">
    <source>
        <dbReference type="ARBA" id="ARBA00023012"/>
    </source>
</evidence>
<evidence type="ECO:0000256" key="6">
    <source>
        <dbReference type="ARBA" id="ARBA00023125"/>
    </source>
</evidence>
<dbReference type="InterPro" id="IPR051552">
    <property type="entry name" value="HptR"/>
</dbReference>
<dbReference type="InterPro" id="IPR001789">
    <property type="entry name" value="Sig_transdc_resp-reg_receiver"/>
</dbReference>
<evidence type="ECO:0000259" key="9">
    <source>
        <dbReference type="PROSITE" id="PS01124"/>
    </source>
</evidence>
<dbReference type="InterPro" id="IPR009057">
    <property type="entry name" value="Homeodomain-like_sf"/>
</dbReference>
<keyword evidence="4" id="KW-0902">Two-component regulatory system</keyword>
<sequence>MRILIVEDEAVIRKGIIKLLENSHIAISAVEEARNGEEALEAVARAKPDLIITDIQMAVMDGLDLIENIRRSYAEIELIVLTGHADFHYIQRALRNQVADYLLKPITQEGLNEVLSKTLLKDPAKWTSRMDDDTIREMSGATSGLAKDVLAENRAEMRERLDRWFAFCRGKGYSWTELKRIMGHFELLFRSELYLVLKEYPQDSSPERRRLAASAHELQAGWEQYLERLIAYVADRRSPRNKRVVDDAIRHMEARYGDKELNLQALADRSGVSPAYMSKMFREVMGRPITQYLNELRLEKARLMLLEQPEVKISAVAEECGFNDYPYFSKVFKKHYGISPLEYKEKS</sequence>
<evidence type="ECO:0000256" key="5">
    <source>
        <dbReference type="ARBA" id="ARBA00023015"/>
    </source>
</evidence>
<proteinExistence type="predicted"/>
<keyword evidence="6" id="KW-0238">DNA-binding</keyword>
<keyword evidence="12" id="KW-1185">Reference proteome</keyword>
<dbReference type="Gene3D" id="1.10.10.60">
    <property type="entry name" value="Homeodomain-like"/>
    <property type="match status" value="2"/>
</dbReference>
<dbReference type="InterPro" id="IPR020449">
    <property type="entry name" value="Tscrpt_reg_AraC-type_HTH"/>
</dbReference>
<reference evidence="11 12" key="1">
    <citation type="submission" date="2020-08" db="EMBL/GenBank/DDBJ databases">
        <title>Cohnella phylogeny.</title>
        <authorList>
            <person name="Dunlap C."/>
        </authorList>
    </citation>
    <scope>NUCLEOTIDE SEQUENCE [LARGE SCALE GENOMIC DNA]</scope>
    <source>
        <strain evidence="11 12">DSM 25241</strain>
    </source>
</reference>
<comment type="caution">
    <text evidence="11">The sequence shown here is derived from an EMBL/GenBank/DDBJ whole genome shotgun (WGS) entry which is preliminary data.</text>
</comment>
<dbReference type="GO" id="GO:0003700">
    <property type="term" value="F:DNA-binding transcription factor activity"/>
    <property type="evidence" value="ECO:0007669"/>
    <property type="project" value="InterPro"/>
</dbReference>
<dbReference type="Pfam" id="PF12833">
    <property type="entry name" value="HTH_18"/>
    <property type="match status" value="1"/>
</dbReference>
<dbReference type="PANTHER" id="PTHR42713">
    <property type="entry name" value="HISTIDINE KINASE-RELATED"/>
    <property type="match status" value="1"/>
</dbReference>
<evidence type="ECO:0000313" key="12">
    <source>
        <dbReference type="Proteomes" id="UP000535838"/>
    </source>
</evidence>
<dbReference type="PRINTS" id="PR00032">
    <property type="entry name" value="HTHARAC"/>
</dbReference>
<comment type="subcellular location">
    <subcellularLocation>
        <location evidence="1">Cytoplasm</location>
    </subcellularLocation>
</comment>
<keyword evidence="2" id="KW-0963">Cytoplasm</keyword>
<dbReference type="AlphaFoldDB" id="A0A841SPB0"/>
<protein>
    <submittedName>
        <fullName evidence="11">Response regulator</fullName>
    </submittedName>
</protein>
<dbReference type="InterPro" id="IPR018062">
    <property type="entry name" value="HTH_AraC-typ_CS"/>
</dbReference>
<dbReference type="Gene3D" id="3.40.50.2300">
    <property type="match status" value="1"/>
</dbReference>
<dbReference type="PROSITE" id="PS50110">
    <property type="entry name" value="RESPONSE_REGULATORY"/>
    <property type="match status" value="1"/>
</dbReference>
<dbReference type="EMBL" id="JACJVQ010000005">
    <property type="protein sequence ID" value="MBB6633794.1"/>
    <property type="molecule type" value="Genomic_DNA"/>
</dbReference>
<evidence type="ECO:0000256" key="8">
    <source>
        <dbReference type="PROSITE-ProRule" id="PRU00169"/>
    </source>
</evidence>
<evidence type="ECO:0000256" key="2">
    <source>
        <dbReference type="ARBA" id="ARBA00022490"/>
    </source>
</evidence>
<dbReference type="Pfam" id="PF00072">
    <property type="entry name" value="Response_reg"/>
    <property type="match status" value="1"/>
</dbReference>
<dbReference type="GO" id="GO:0000160">
    <property type="term" value="P:phosphorelay signal transduction system"/>
    <property type="evidence" value="ECO:0007669"/>
    <property type="project" value="UniProtKB-KW"/>
</dbReference>
<evidence type="ECO:0000256" key="7">
    <source>
        <dbReference type="ARBA" id="ARBA00023163"/>
    </source>
</evidence>
<dbReference type="GO" id="GO:0005737">
    <property type="term" value="C:cytoplasm"/>
    <property type="evidence" value="ECO:0007669"/>
    <property type="project" value="UniProtKB-SubCell"/>
</dbReference>
<dbReference type="Proteomes" id="UP000535838">
    <property type="component" value="Unassembled WGS sequence"/>
</dbReference>
<evidence type="ECO:0000256" key="1">
    <source>
        <dbReference type="ARBA" id="ARBA00004496"/>
    </source>
</evidence>
<organism evidence="11 12">
    <name type="scientific">Cohnella thailandensis</name>
    <dbReference type="NCBI Taxonomy" id="557557"/>
    <lineage>
        <taxon>Bacteria</taxon>
        <taxon>Bacillati</taxon>
        <taxon>Bacillota</taxon>
        <taxon>Bacilli</taxon>
        <taxon>Bacillales</taxon>
        <taxon>Paenibacillaceae</taxon>
        <taxon>Cohnella</taxon>
    </lineage>
</organism>
<evidence type="ECO:0000256" key="3">
    <source>
        <dbReference type="ARBA" id="ARBA00022553"/>
    </source>
</evidence>
<evidence type="ECO:0000259" key="10">
    <source>
        <dbReference type="PROSITE" id="PS50110"/>
    </source>
</evidence>
<feature type="domain" description="HTH araC/xylS-type" evidence="9">
    <location>
        <begin position="246"/>
        <end position="346"/>
    </location>
</feature>
<dbReference type="PROSITE" id="PS01124">
    <property type="entry name" value="HTH_ARAC_FAMILY_2"/>
    <property type="match status" value="1"/>
</dbReference>
<gene>
    <name evidence="11" type="ORF">H7B67_06705</name>
</gene>
<feature type="domain" description="Response regulatory" evidence="10">
    <location>
        <begin position="2"/>
        <end position="119"/>
    </location>
</feature>
<dbReference type="CDD" id="cd17536">
    <property type="entry name" value="REC_YesN-like"/>
    <property type="match status" value="1"/>
</dbReference>
<dbReference type="InterPro" id="IPR011006">
    <property type="entry name" value="CheY-like_superfamily"/>
</dbReference>